<evidence type="ECO:0000259" key="1">
    <source>
        <dbReference type="Pfam" id="PF01323"/>
    </source>
</evidence>
<dbReference type="Pfam" id="PF01323">
    <property type="entry name" value="DSBA"/>
    <property type="match status" value="1"/>
</dbReference>
<dbReference type="InterPro" id="IPR036249">
    <property type="entry name" value="Thioredoxin-like_sf"/>
</dbReference>
<dbReference type="GO" id="GO:0016491">
    <property type="term" value="F:oxidoreductase activity"/>
    <property type="evidence" value="ECO:0007669"/>
    <property type="project" value="InterPro"/>
</dbReference>
<dbReference type="Gene3D" id="3.40.30.10">
    <property type="entry name" value="Glutaredoxin"/>
    <property type="match status" value="1"/>
</dbReference>
<evidence type="ECO:0000313" key="2">
    <source>
        <dbReference type="EMBL" id="PCI27048.1"/>
    </source>
</evidence>
<dbReference type="AlphaFoldDB" id="A0A2A4T0M4"/>
<dbReference type="PANTHER" id="PTHR35891:SF3">
    <property type="entry name" value="THIOL:DISULFIDE INTERCHANGE PROTEIN DSBL"/>
    <property type="match status" value="1"/>
</dbReference>
<comment type="caution">
    <text evidence="2">The sequence shown here is derived from an EMBL/GenBank/DDBJ whole genome shotgun (WGS) entry which is preliminary data.</text>
</comment>
<dbReference type="SUPFAM" id="SSF52833">
    <property type="entry name" value="Thioredoxin-like"/>
    <property type="match status" value="1"/>
</dbReference>
<gene>
    <name evidence="2" type="ORF">COB67_09550</name>
</gene>
<proteinExistence type="predicted"/>
<dbReference type="EMBL" id="NVSR01000079">
    <property type="protein sequence ID" value="PCI27048.1"/>
    <property type="molecule type" value="Genomic_DNA"/>
</dbReference>
<feature type="domain" description="DSBA-like thioredoxin" evidence="1">
    <location>
        <begin position="93"/>
        <end position="179"/>
    </location>
</feature>
<name>A0A2A4T0M4_9DELT</name>
<dbReference type="InterPro" id="IPR050824">
    <property type="entry name" value="Thiol_disulfide_DsbA"/>
</dbReference>
<dbReference type="InterPro" id="IPR001853">
    <property type="entry name" value="DSBA-like_thioredoxin_dom"/>
</dbReference>
<dbReference type="Proteomes" id="UP000218113">
    <property type="component" value="Unassembled WGS sequence"/>
</dbReference>
<dbReference type="PANTHER" id="PTHR35891">
    <property type="entry name" value="THIOL:DISULFIDE INTERCHANGE PROTEIN DSBA"/>
    <property type="match status" value="1"/>
</dbReference>
<sequence>MIMRTKIALFLATLLILPTLAFGEIKGKFEILAPAIAPAEHSLDQVEIVEVFSFACGYCYKLNKKLPELKKRFGNKIKLISQPTGWNGMDPGRLFFIAEEKGKGVKVKDMIFDFYHAKGLGGSMYTRDKLQFVARLTGLHGDFKKRMDDPKIVAQMNQSMAYAQEKQVTGTPTLIIQGMIKASGDINNLGVIINSLLKNPVN</sequence>
<reference evidence="3" key="1">
    <citation type="submission" date="2017-08" db="EMBL/GenBank/DDBJ databases">
        <title>A dynamic microbial community with high functional redundancy inhabits the cold, oxic subseafloor aquifer.</title>
        <authorList>
            <person name="Tully B.J."/>
            <person name="Wheat C.G."/>
            <person name="Glazer B.T."/>
            <person name="Huber J.A."/>
        </authorList>
    </citation>
    <scope>NUCLEOTIDE SEQUENCE [LARGE SCALE GENOMIC DNA]</scope>
</reference>
<accession>A0A2A4T0M4</accession>
<protein>
    <recommendedName>
        <fullName evidence="1">DSBA-like thioredoxin domain-containing protein</fullName>
    </recommendedName>
</protein>
<evidence type="ECO:0000313" key="3">
    <source>
        <dbReference type="Proteomes" id="UP000218113"/>
    </source>
</evidence>
<organism evidence="2 3">
    <name type="scientific">SAR324 cluster bacterium</name>
    <dbReference type="NCBI Taxonomy" id="2024889"/>
    <lineage>
        <taxon>Bacteria</taxon>
        <taxon>Deltaproteobacteria</taxon>
        <taxon>SAR324 cluster</taxon>
    </lineage>
</organism>